<dbReference type="Gene3D" id="3.20.20.20">
    <property type="entry name" value="Dihydropteroate synthase-like"/>
    <property type="match status" value="1"/>
</dbReference>
<accession>A0A832TAR1</accession>
<dbReference type="AlphaFoldDB" id="A0A832TAR1"/>
<evidence type="ECO:0000313" key="5">
    <source>
        <dbReference type="Proteomes" id="UP000619545"/>
    </source>
</evidence>
<dbReference type="SMR" id="A0A832TAR1"/>
<protein>
    <recommendedName>
        <fullName evidence="1">Acetyl-CoA decarbonylase/synthase complex subunit delta</fullName>
        <shortName evidence="1">ACDS complex subunit delta</shortName>
    </recommendedName>
    <alternativeName>
        <fullName evidence="1">Corrinoid/iron-sulfur component small subunit</fullName>
    </alternativeName>
</protein>
<dbReference type="HAMAP" id="MF_01135">
    <property type="entry name" value="CdhD"/>
    <property type="match status" value="1"/>
</dbReference>
<dbReference type="GeneID" id="1476823"/>
<evidence type="ECO:0000256" key="2">
    <source>
        <dbReference type="SAM" id="Coils"/>
    </source>
</evidence>
<comment type="subunit">
    <text evidence="1">Heterodimer of delta and gamma chains. The ACDS complex is made up of alpha, epsilon, beta, gamma and delta chains with a probable stoichiometry of (alpha(2)epsilon(2))(4)-beta(8)-(gamma(1)delta(1))(8).</text>
</comment>
<dbReference type="RefSeq" id="WP_011019091.1">
    <property type="nucleotide sequence ID" value="NZ_DUJS01000002.1"/>
</dbReference>
<comment type="caution">
    <text evidence="4">The sequence shown here is derived from an EMBL/GenBank/DDBJ whole genome shotgun (WGS) entry which is preliminary data.</text>
</comment>
<evidence type="ECO:0000313" key="4">
    <source>
        <dbReference type="EMBL" id="HII70051.1"/>
    </source>
</evidence>
<dbReference type="PANTHER" id="PTHR36214">
    <property type="match status" value="1"/>
</dbReference>
<sequence length="400" mass="44543">MAEDKGVKNMLEHLVKNLLVEDVEEIELRNVTIELDELELDLKTVAQTLPVEIWERILKPEVEEKEREVEVPEYEPPVEEYEGCVAEVQIGATRSDGGSRDRVVVLGGERAYFPFEEPRPNPPVVTFDVFDTPDVGIPGPIREELGDVIEDPVDWARTVVKRYGVDIVTVHLVSTSPKLHDAPVEEAMETLEDILDAVKVPIIVGGSGDPEKDVEVFVKAAEVCEGERVMLSSINEDMDFERVVEAAKEHGHVVLTFAPVDVNLMKSLNKKVLNRGLSKEDVVMDPTTCALGYGIEYTIDVMTRIRLAALKGDEHLQMPISSGSTNAWAAREAWMKEESWGPREYRGPLWEAVTATTVALCGADLLMMFHPWAVQVVMEAMEYMAEGRVTGDAYVTDVIA</sequence>
<dbReference type="InterPro" id="IPR051069">
    <property type="entry name" value="ACDS_complex_subunit"/>
</dbReference>
<dbReference type="SUPFAM" id="SSF51717">
    <property type="entry name" value="Dihydropteroate synthetase-like"/>
    <property type="match status" value="1"/>
</dbReference>
<gene>
    <name evidence="1 4" type="primary">cdhD</name>
    <name evidence="4" type="ORF">HA336_02305</name>
</gene>
<dbReference type="InterPro" id="IPR011005">
    <property type="entry name" value="Dihydropteroate_synth-like_sf"/>
</dbReference>
<comment type="function">
    <text evidence="1">Part of a complex that catalyzes the reversible cleavage of acetyl-CoA, allowing autotrophic growth from CO(2). Probably maintains the overall quaternary structure of the ACDS complex.</text>
</comment>
<dbReference type="InterPro" id="IPR016041">
    <property type="entry name" value="Ac-CoA_synth_d_su_TIM-brl"/>
</dbReference>
<dbReference type="Proteomes" id="UP000619545">
    <property type="component" value="Unassembled WGS sequence"/>
</dbReference>
<feature type="domain" description="CO dehydrogenase/acetyl-CoA synthase delta subunit TIM barrel" evidence="3">
    <location>
        <begin position="87"/>
        <end position="335"/>
    </location>
</feature>
<dbReference type="PANTHER" id="PTHR36214:SF5">
    <property type="entry name" value="ACETYL-COA DECARBONYLASE_SYNTHASE COMPLEX SUBUNIT DELTA"/>
    <property type="match status" value="1"/>
</dbReference>
<dbReference type="OMA" id="VMDPTTC"/>
<name>A0A832TAR1_9EURY</name>
<dbReference type="InterPro" id="IPR004486">
    <property type="entry name" value="CO_DH/Ac-CoA_synth_dsu"/>
</dbReference>
<evidence type="ECO:0000256" key="1">
    <source>
        <dbReference type="HAMAP-Rule" id="MF_01135"/>
    </source>
</evidence>
<comment type="similarity">
    <text evidence="1">Belongs to the CdhD family.</text>
</comment>
<dbReference type="Pfam" id="PF03599">
    <property type="entry name" value="CdhD"/>
    <property type="match status" value="1"/>
</dbReference>
<dbReference type="NCBIfam" id="NF003375">
    <property type="entry name" value="PRK04452.1-1"/>
    <property type="match status" value="1"/>
</dbReference>
<feature type="coiled-coil region" evidence="2">
    <location>
        <begin position="21"/>
        <end position="48"/>
    </location>
</feature>
<keyword evidence="2" id="KW-0175">Coiled coil</keyword>
<dbReference type="EMBL" id="DUJS01000002">
    <property type="protein sequence ID" value="HII70051.1"/>
    <property type="molecule type" value="Genomic_DNA"/>
</dbReference>
<dbReference type="NCBIfam" id="TIGR00381">
    <property type="entry name" value="cdhD"/>
    <property type="match status" value="1"/>
</dbReference>
<proteinExistence type="inferred from homology"/>
<reference evidence="4" key="1">
    <citation type="journal article" date="2020" name="bioRxiv">
        <title>A rank-normalized archaeal taxonomy based on genome phylogeny resolves widespread incomplete and uneven classifications.</title>
        <authorList>
            <person name="Rinke C."/>
            <person name="Chuvochina M."/>
            <person name="Mussig A.J."/>
            <person name="Chaumeil P.-A."/>
            <person name="Waite D.W."/>
            <person name="Whitman W.B."/>
            <person name="Parks D.H."/>
            <person name="Hugenholtz P."/>
        </authorList>
    </citation>
    <scope>NUCLEOTIDE SEQUENCE</scope>
    <source>
        <strain evidence="4">UBA8853</strain>
    </source>
</reference>
<dbReference type="GO" id="GO:0006730">
    <property type="term" value="P:one-carbon metabolic process"/>
    <property type="evidence" value="ECO:0007669"/>
    <property type="project" value="InterPro"/>
</dbReference>
<organism evidence="4 5">
    <name type="scientific">Methanopyrus kandleri</name>
    <dbReference type="NCBI Taxonomy" id="2320"/>
    <lineage>
        <taxon>Archaea</taxon>
        <taxon>Methanobacteriati</taxon>
        <taxon>Methanobacteriota</taxon>
        <taxon>Methanomada group</taxon>
        <taxon>Methanopyri</taxon>
        <taxon>Methanopyrales</taxon>
        <taxon>Methanopyraceae</taxon>
        <taxon>Methanopyrus</taxon>
    </lineage>
</organism>
<evidence type="ECO:0000259" key="3">
    <source>
        <dbReference type="Pfam" id="PF03599"/>
    </source>
</evidence>